<evidence type="ECO:0000256" key="4">
    <source>
        <dbReference type="ARBA" id="ARBA00022824"/>
    </source>
</evidence>
<dbReference type="InterPro" id="IPR001849">
    <property type="entry name" value="PH_domain"/>
</dbReference>
<dbReference type="CDD" id="cd21675">
    <property type="entry name" value="SMP_TEX2"/>
    <property type="match status" value="1"/>
</dbReference>
<evidence type="ECO:0000313" key="11">
    <source>
        <dbReference type="EMBL" id="KAK5256569.1"/>
    </source>
</evidence>
<evidence type="ECO:0000256" key="9">
    <source>
        <dbReference type="SAM" id="Phobius"/>
    </source>
</evidence>
<evidence type="ECO:0000256" key="6">
    <source>
        <dbReference type="ARBA" id="ARBA00023055"/>
    </source>
</evidence>
<keyword evidence="7" id="KW-0446">Lipid-binding</keyword>
<dbReference type="SUPFAM" id="SSF50729">
    <property type="entry name" value="PH domain-like"/>
    <property type="match status" value="1"/>
</dbReference>
<evidence type="ECO:0000256" key="3">
    <source>
        <dbReference type="ARBA" id="ARBA00022692"/>
    </source>
</evidence>
<feature type="transmembrane region" description="Helical" evidence="9">
    <location>
        <begin position="6"/>
        <end position="32"/>
    </location>
</feature>
<name>A0ABR0LYH2_9PEZI</name>
<evidence type="ECO:0000256" key="2">
    <source>
        <dbReference type="ARBA" id="ARBA00022448"/>
    </source>
</evidence>
<keyword evidence="12" id="KW-1185">Reference proteome</keyword>
<comment type="subcellular location">
    <subcellularLocation>
        <location evidence="1">Endoplasmic reticulum membrane</location>
    </subcellularLocation>
</comment>
<evidence type="ECO:0000313" key="12">
    <source>
        <dbReference type="Proteomes" id="UP001357485"/>
    </source>
</evidence>
<sequence>MVTLSYFLAIYLFGGITLLPLVVCILLCHAWLTFPKRNLGPSSPVDTAWSRKVQTEFPDTDISALRDHPKVRPHESDVAAGYFAVCRNYVPGGVNGKPPERTTPTGAVAAAESPSVYQSMYRSIFDRNKTQSLMLEGGRTHGKPTKRARNTFYVVLRHGYLMLYDDSEQLEVRHVISLAHHNVDVYAGGEHIPEGELWIKRNCIRLVRKDTAEDDPPESRPFFIFSDSCSEKEDFYHALLQNQETRRHSICSPPLPLQFESAHIMKLVQQLHASEETLQTRWLNAVIGRMFLALYKTSEVEQYIRTKITKKIARVSKPAFLTSIKIQNINLGDSAPLITNPKLKELTVDGALTVEADVRYDGNFKLEIAAVARIEL</sequence>
<dbReference type="Pfam" id="PF10296">
    <property type="entry name" value="MMM1"/>
    <property type="match status" value="1"/>
</dbReference>
<dbReference type="InterPro" id="IPR019411">
    <property type="entry name" value="MMM1_dom"/>
</dbReference>
<dbReference type="Proteomes" id="UP001357485">
    <property type="component" value="Unassembled WGS sequence"/>
</dbReference>
<keyword evidence="3 9" id="KW-0812">Transmembrane</keyword>
<dbReference type="PANTHER" id="PTHR13466:SF19">
    <property type="entry name" value="NUCLEUS-VACUOLE JUNCTION PROTEIN 2"/>
    <property type="match status" value="1"/>
</dbReference>
<evidence type="ECO:0000256" key="7">
    <source>
        <dbReference type="ARBA" id="ARBA00023121"/>
    </source>
</evidence>
<dbReference type="EMBL" id="JAVRRA010008477">
    <property type="protein sequence ID" value="KAK5256569.1"/>
    <property type="molecule type" value="Genomic_DNA"/>
</dbReference>
<keyword evidence="5 9" id="KW-1133">Transmembrane helix</keyword>
<reference evidence="11 12" key="1">
    <citation type="submission" date="2023-08" db="EMBL/GenBank/DDBJ databases">
        <title>Black Yeasts Isolated from many extreme environments.</title>
        <authorList>
            <person name="Coleine C."/>
            <person name="Stajich J.E."/>
            <person name="Selbmann L."/>
        </authorList>
    </citation>
    <scope>NUCLEOTIDE SEQUENCE [LARGE SCALE GENOMIC DNA]</scope>
    <source>
        <strain evidence="11 12">CCFEE 536</strain>
    </source>
</reference>
<feature type="non-terminal residue" evidence="11">
    <location>
        <position position="376"/>
    </location>
</feature>
<protein>
    <recommendedName>
        <fullName evidence="10">SMP-LTD domain-containing protein</fullName>
    </recommendedName>
</protein>
<dbReference type="PANTHER" id="PTHR13466">
    <property type="entry name" value="TEX2 PROTEIN-RELATED"/>
    <property type="match status" value="1"/>
</dbReference>
<accession>A0ABR0LYH2</accession>
<evidence type="ECO:0000259" key="10">
    <source>
        <dbReference type="PROSITE" id="PS51847"/>
    </source>
</evidence>
<dbReference type="PROSITE" id="PS51847">
    <property type="entry name" value="SMP"/>
    <property type="match status" value="1"/>
</dbReference>
<keyword evidence="8 9" id="KW-0472">Membrane</keyword>
<proteinExistence type="predicted"/>
<dbReference type="Pfam" id="PF15413">
    <property type="entry name" value="PH_11"/>
    <property type="match status" value="1"/>
</dbReference>
<keyword evidence="2" id="KW-0813">Transport</keyword>
<evidence type="ECO:0000256" key="5">
    <source>
        <dbReference type="ARBA" id="ARBA00022989"/>
    </source>
</evidence>
<keyword evidence="6" id="KW-0445">Lipid transport</keyword>
<evidence type="ECO:0000256" key="8">
    <source>
        <dbReference type="ARBA" id="ARBA00023136"/>
    </source>
</evidence>
<dbReference type="InterPro" id="IPR031468">
    <property type="entry name" value="SMP_LBD"/>
</dbReference>
<evidence type="ECO:0000256" key="1">
    <source>
        <dbReference type="ARBA" id="ARBA00004586"/>
    </source>
</evidence>
<gene>
    <name evidence="11" type="ORF">LTR16_002969</name>
</gene>
<feature type="domain" description="SMP-LTD" evidence="10">
    <location>
        <begin position="276"/>
        <end position="376"/>
    </location>
</feature>
<comment type="caution">
    <text evidence="11">The sequence shown here is derived from an EMBL/GenBank/DDBJ whole genome shotgun (WGS) entry which is preliminary data.</text>
</comment>
<keyword evidence="4" id="KW-0256">Endoplasmic reticulum</keyword>
<dbReference type="SMART" id="SM00233">
    <property type="entry name" value="PH"/>
    <property type="match status" value="1"/>
</dbReference>
<organism evidence="11 12">
    <name type="scientific">Cryomyces antarcticus</name>
    <dbReference type="NCBI Taxonomy" id="329879"/>
    <lineage>
        <taxon>Eukaryota</taxon>
        <taxon>Fungi</taxon>
        <taxon>Dikarya</taxon>
        <taxon>Ascomycota</taxon>
        <taxon>Pezizomycotina</taxon>
        <taxon>Dothideomycetes</taxon>
        <taxon>Dothideomycetes incertae sedis</taxon>
        <taxon>Cryomyces</taxon>
    </lineage>
</organism>